<dbReference type="EMBL" id="UINC01099044">
    <property type="protein sequence ID" value="SVC58017.1"/>
    <property type="molecule type" value="Genomic_DNA"/>
</dbReference>
<gene>
    <name evidence="2" type="ORF">METZ01_LOCUS310871</name>
</gene>
<proteinExistence type="predicted"/>
<evidence type="ECO:0000313" key="2">
    <source>
        <dbReference type="EMBL" id="SVC58017.1"/>
    </source>
</evidence>
<reference evidence="2" key="1">
    <citation type="submission" date="2018-05" db="EMBL/GenBank/DDBJ databases">
        <authorList>
            <person name="Lanie J.A."/>
            <person name="Ng W.-L."/>
            <person name="Kazmierczak K.M."/>
            <person name="Andrzejewski T.M."/>
            <person name="Davidsen T.M."/>
            <person name="Wayne K.J."/>
            <person name="Tettelin H."/>
            <person name="Glass J.I."/>
            <person name="Rusch D."/>
            <person name="Podicherti R."/>
            <person name="Tsui H.-C.T."/>
            <person name="Winkler M.E."/>
        </authorList>
    </citation>
    <scope>NUCLEOTIDE SEQUENCE</scope>
</reference>
<feature type="non-terminal residue" evidence="2">
    <location>
        <position position="1"/>
    </location>
</feature>
<sequence>VLLSFGLGLQAQEGAAGEKSKPIYKAPGGKAYPSHWGAPPRLQTRDLRVLPGGYGRGSGTLARWIQQNLDKDAKKENSGNKPKVTKKAYPKHWGNPPAIGTADHGPLPGGYGFGSSTLAKWIQKNLDKDANKGRPGIKPRPIKPVAGRKAYPKHWGAPPRLQTKDLRPLPGGYGLGSSTVAIWIQKNLDK</sequence>
<accession>A0A382NCP0</accession>
<feature type="non-terminal residue" evidence="2">
    <location>
        <position position="190"/>
    </location>
</feature>
<name>A0A382NCP0_9ZZZZ</name>
<evidence type="ECO:0000256" key="1">
    <source>
        <dbReference type="SAM" id="MobiDB-lite"/>
    </source>
</evidence>
<dbReference type="AlphaFoldDB" id="A0A382NCP0"/>
<feature type="region of interest" description="Disordered" evidence="1">
    <location>
        <begin position="70"/>
        <end position="96"/>
    </location>
</feature>
<protein>
    <submittedName>
        <fullName evidence="2">Uncharacterized protein</fullName>
    </submittedName>
</protein>
<organism evidence="2">
    <name type="scientific">marine metagenome</name>
    <dbReference type="NCBI Taxonomy" id="408172"/>
    <lineage>
        <taxon>unclassified sequences</taxon>
        <taxon>metagenomes</taxon>
        <taxon>ecological metagenomes</taxon>
    </lineage>
</organism>
<feature type="region of interest" description="Disordered" evidence="1">
    <location>
        <begin position="129"/>
        <end position="165"/>
    </location>
</feature>